<gene>
    <name evidence="1" type="ORF">AVDCRST_MAG93-6420</name>
</gene>
<evidence type="ECO:0000313" key="1">
    <source>
        <dbReference type="EMBL" id="CAA9336021.1"/>
    </source>
</evidence>
<reference evidence="1" key="1">
    <citation type="submission" date="2020-02" db="EMBL/GenBank/DDBJ databases">
        <authorList>
            <person name="Meier V. D."/>
        </authorList>
    </citation>
    <scope>NUCLEOTIDE SEQUENCE</scope>
    <source>
        <strain evidence="1">AVDCRST_MAG93</strain>
    </source>
</reference>
<dbReference type="AlphaFoldDB" id="A0A6J4LKH1"/>
<proteinExistence type="predicted"/>
<accession>A0A6J4LKH1</accession>
<name>A0A6J4LKH1_9CHLR</name>
<protein>
    <submittedName>
        <fullName evidence="1">Uncharacterized protein</fullName>
    </submittedName>
</protein>
<sequence length="63" mass="6999">MIRFKGFFHLLPQGSPLVIGQQLLLPLTVQERSGLTTETINHMTIVDAARSADLLVTRYMDSG</sequence>
<organism evidence="1">
    <name type="scientific">uncultured Chloroflexia bacterium</name>
    <dbReference type="NCBI Taxonomy" id="1672391"/>
    <lineage>
        <taxon>Bacteria</taxon>
        <taxon>Bacillati</taxon>
        <taxon>Chloroflexota</taxon>
        <taxon>Chloroflexia</taxon>
        <taxon>environmental samples</taxon>
    </lineage>
</organism>
<dbReference type="EMBL" id="CADCTR010002163">
    <property type="protein sequence ID" value="CAA9336021.1"/>
    <property type="molecule type" value="Genomic_DNA"/>
</dbReference>